<organism evidence="2">
    <name type="scientific">marine sediment metagenome</name>
    <dbReference type="NCBI Taxonomy" id="412755"/>
    <lineage>
        <taxon>unclassified sequences</taxon>
        <taxon>metagenomes</taxon>
        <taxon>ecological metagenomes</taxon>
    </lineage>
</organism>
<protein>
    <submittedName>
        <fullName evidence="2">Uncharacterized protein</fullName>
    </submittedName>
</protein>
<feature type="region of interest" description="Disordered" evidence="1">
    <location>
        <begin position="1"/>
        <end position="31"/>
    </location>
</feature>
<evidence type="ECO:0000313" key="2">
    <source>
        <dbReference type="EMBL" id="KTF07160.1"/>
    </source>
</evidence>
<name>A0A1B6NUM9_9ZZZZ</name>
<accession>A0A1B6NUM9</accession>
<reference evidence="2" key="1">
    <citation type="submission" date="2013-11" db="EMBL/GenBank/DDBJ databases">
        <title>Microbial diversity, functional groups and degradation webs in Northern and Southern Mediterranean and Red Sea marine crude oil polluted sites.</title>
        <authorList>
            <person name="Daffonchio D."/>
            <person name="Mapelli F."/>
            <person name="Ferrer M."/>
            <person name="Richter M."/>
            <person name="Cherif A."/>
            <person name="Malkawi H.I."/>
            <person name="Yakimov M.M."/>
            <person name="Abdel-Fattah Y.R."/>
            <person name="Blaghen M."/>
            <person name="Golyshin P.N."/>
            <person name="Kalogerakis N."/>
            <person name="Boon N."/>
            <person name="Magagnini M."/>
            <person name="Fava F."/>
        </authorList>
    </citation>
    <scope>NUCLEOTIDE SEQUENCE</scope>
</reference>
<gene>
    <name evidence="2" type="ORF">MGSAQ_001345</name>
</gene>
<feature type="non-terminal residue" evidence="2">
    <location>
        <position position="44"/>
    </location>
</feature>
<sequence>MTPAPCRARSSQRLPHEGGGAGIDAPGGLVDDQHAGVLQDLAPD</sequence>
<comment type="caution">
    <text evidence="2">The sequence shown here is derived from an EMBL/GenBank/DDBJ whole genome shotgun (WGS) entry which is preliminary data.</text>
</comment>
<dbReference type="AlphaFoldDB" id="A0A1B6NUM9"/>
<dbReference type="EMBL" id="AYSL01000718">
    <property type="protein sequence ID" value="KTF07160.1"/>
    <property type="molecule type" value="Genomic_DNA"/>
</dbReference>
<evidence type="ECO:0000256" key="1">
    <source>
        <dbReference type="SAM" id="MobiDB-lite"/>
    </source>
</evidence>
<proteinExistence type="predicted"/>